<gene>
    <name evidence="1" type="ORF">NYZ99_14135</name>
</gene>
<proteinExistence type="predicted"/>
<dbReference type="Proteomes" id="UP001059209">
    <property type="component" value="Chromosome"/>
</dbReference>
<keyword evidence="2" id="KW-1185">Reference proteome</keyword>
<protein>
    <submittedName>
        <fullName evidence="1">Uncharacterized protein</fullName>
    </submittedName>
</protein>
<organism evidence="1 2">
    <name type="scientific">Maribacter litopenaei</name>
    <dbReference type="NCBI Taxonomy" id="2976127"/>
    <lineage>
        <taxon>Bacteria</taxon>
        <taxon>Pseudomonadati</taxon>
        <taxon>Bacteroidota</taxon>
        <taxon>Flavobacteriia</taxon>
        <taxon>Flavobacteriales</taxon>
        <taxon>Flavobacteriaceae</taxon>
        <taxon>Maribacter</taxon>
    </lineage>
</organism>
<dbReference type="EMBL" id="CP104205">
    <property type="protein sequence ID" value="UWX54146.1"/>
    <property type="molecule type" value="Genomic_DNA"/>
</dbReference>
<evidence type="ECO:0000313" key="1">
    <source>
        <dbReference type="EMBL" id="UWX54146.1"/>
    </source>
</evidence>
<accession>A0ABY5Y542</accession>
<reference evidence="1" key="1">
    <citation type="submission" date="2022-09" db="EMBL/GenBank/DDBJ databases">
        <title>Maribacter litopenaei sp. nov., isolated from the intestinal tract of the Pacific White Shrimp, Litopenaeus vannamei.</title>
        <authorList>
            <person name="Kim S.Y."/>
            <person name="Hwang C.Y."/>
        </authorList>
    </citation>
    <scope>NUCLEOTIDE SEQUENCE</scope>
    <source>
        <strain evidence="1">HL-LV01</strain>
    </source>
</reference>
<evidence type="ECO:0000313" key="2">
    <source>
        <dbReference type="Proteomes" id="UP001059209"/>
    </source>
</evidence>
<name>A0ABY5Y542_9FLAO</name>
<sequence>MDESINGVDLQDNSIGRDKLGDAAVGPNELATESVDSDAIIDFTIQPRDIALAGPNQVLATTVNGLVEWQDQIGLFELDFDKDTNTLSIVPATGVGSNSINLEALVGSDDQAIEVFSFDEVNNIISLTLENGGSETINLSNLSNSGTDEQDLGLATLVNEELTINIENGNPTTADLSDFATDVSLNSSLALKEDVINKSNDTALGNSAILYPTQNAVKVYVDTEIADIVTSGGSDPINEQNQTFEVAGGELRITDISGTLAVPLTDIDTNTQLTDAEITALGYIKTDLDEQNLAQVLAQGQDANALQIKNLLDPTDPQDAATRAYVDANVGGTQNLAQVLAVGTDANALQIKNLLDPTDPQDAATRAYVDANSGGTQNLAQVLAEGTDANTLQIKNLLDPTDPQDAATQNYVETRIATILGAGGADGVVSNITPTATGFDVTGTNGGFNGSIDLDATFATDIELSGINIVSSDTPNSITTGVDGGALYDDTALSNAIIANTIAIAAKEDTANKSNDPTLADNSVTDFPTEQAVKTYVDNRISTVTAGNNLSNSNLTQAGEDRTYDLNNQNLVFTGLGSVGIGNGANPPQNKFHVAGEIRVEGVNSADGTLANPAYTFSGDTNNDTGMYRPAADEIGFSVGGQEALRMEEDGGTTNVTIFQSLTLENVLLDKDGDAGAAGQILSSTGTQTDWIDAPTTGAVDWSALTGIPAGFNDNIDNVLDEATVDGFVANNGYLTAEVDGSITNEIQILSILGNDLTLSNGGGTVTIPSAGAADWSTLTGIPAGFNDNIDNVLDEATVDGFVANNGYLTAEVDGSITNEIQILSILGNDLTLSNGGGTVTIPSAGAADWSTLTGIPAGFNDNIDDNSTNVSLNVFSPGPCFDR</sequence>
<dbReference type="RefSeq" id="WP_260571820.1">
    <property type="nucleotide sequence ID" value="NZ_CP104205.1"/>
</dbReference>